<dbReference type="Gene3D" id="2.40.10.220">
    <property type="entry name" value="predicted glycosyltransferase like domains"/>
    <property type="match status" value="1"/>
</dbReference>
<dbReference type="SUPFAM" id="SSF141371">
    <property type="entry name" value="PilZ domain-like"/>
    <property type="match status" value="1"/>
</dbReference>
<dbReference type="OrthoDB" id="6195799at2"/>
<dbReference type="Proteomes" id="UP000196573">
    <property type="component" value="Unassembled WGS sequence"/>
</dbReference>
<organism evidence="2 3">
    <name type="scientific">Parendozoicomonas haliclonae</name>
    <dbReference type="NCBI Taxonomy" id="1960125"/>
    <lineage>
        <taxon>Bacteria</taxon>
        <taxon>Pseudomonadati</taxon>
        <taxon>Pseudomonadota</taxon>
        <taxon>Gammaproteobacteria</taxon>
        <taxon>Oceanospirillales</taxon>
        <taxon>Endozoicomonadaceae</taxon>
        <taxon>Parendozoicomonas</taxon>
    </lineage>
</organism>
<dbReference type="GO" id="GO:0035438">
    <property type="term" value="F:cyclic-di-GMP binding"/>
    <property type="evidence" value="ECO:0007669"/>
    <property type="project" value="InterPro"/>
</dbReference>
<sequence length="113" mass="13055">MTETLQEKRRHVRKRLTVTANVFQTQDQQSIGRVFDISQEGFMLLTPARVQPSEVLDLTIEIPELDSSRNIELSAECMWCQPSSFSKEFGAGFHIKNISDQDQVALNYFIRDF</sequence>
<dbReference type="InterPro" id="IPR009875">
    <property type="entry name" value="PilZ_domain"/>
</dbReference>
<accession>A0A1X7ASC4</accession>
<name>A0A1X7ASC4_9GAMM</name>
<dbReference type="AlphaFoldDB" id="A0A1X7ASC4"/>
<keyword evidence="3" id="KW-1185">Reference proteome</keyword>
<protein>
    <submittedName>
        <fullName evidence="2">PilZ domain protein</fullName>
    </submittedName>
</protein>
<dbReference type="Pfam" id="PF07238">
    <property type="entry name" value="PilZ"/>
    <property type="match status" value="1"/>
</dbReference>
<reference evidence="2 3" key="1">
    <citation type="submission" date="2017-03" db="EMBL/GenBank/DDBJ databases">
        <authorList>
            <person name="Afonso C.L."/>
            <person name="Miller P.J."/>
            <person name="Scott M.A."/>
            <person name="Spackman E."/>
            <person name="Goraichik I."/>
            <person name="Dimitrov K.M."/>
            <person name="Suarez D.L."/>
            <person name="Swayne D.E."/>
        </authorList>
    </citation>
    <scope>NUCLEOTIDE SEQUENCE [LARGE SCALE GENOMIC DNA]</scope>
    <source>
        <strain evidence="2">SB41UT1</strain>
    </source>
</reference>
<proteinExistence type="predicted"/>
<dbReference type="EMBL" id="FWPT01000011">
    <property type="protein sequence ID" value="SMA50327.1"/>
    <property type="molecule type" value="Genomic_DNA"/>
</dbReference>
<feature type="domain" description="PilZ" evidence="1">
    <location>
        <begin position="7"/>
        <end position="110"/>
    </location>
</feature>
<evidence type="ECO:0000259" key="1">
    <source>
        <dbReference type="Pfam" id="PF07238"/>
    </source>
</evidence>
<evidence type="ECO:0000313" key="2">
    <source>
        <dbReference type="EMBL" id="SMA50327.1"/>
    </source>
</evidence>
<evidence type="ECO:0000313" key="3">
    <source>
        <dbReference type="Proteomes" id="UP000196573"/>
    </source>
</evidence>
<gene>
    <name evidence="2" type="ORF">EHSB41UT_04121</name>
</gene>
<dbReference type="RefSeq" id="WP_087112758.1">
    <property type="nucleotide sequence ID" value="NZ_CBCSCN010000013.1"/>
</dbReference>